<proteinExistence type="predicted"/>
<name>A0AAE8N663_9PEZI</name>
<accession>A0AAE8N663</accession>
<gene>
    <name evidence="1" type="ORF">DNG_09695</name>
</gene>
<organism evidence="1 2">
    <name type="scientific">Cephalotrichum gorgonifer</name>
    <dbReference type="NCBI Taxonomy" id="2041049"/>
    <lineage>
        <taxon>Eukaryota</taxon>
        <taxon>Fungi</taxon>
        <taxon>Dikarya</taxon>
        <taxon>Ascomycota</taxon>
        <taxon>Pezizomycotina</taxon>
        <taxon>Sordariomycetes</taxon>
        <taxon>Hypocreomycetidae</taxon>
        <taxon>Microascales</taxon>
        <taxon>Microascaceae</taxon>
        <taxon>Cephalotrichum</taxon>
    </lineage>
</organism>
<protein>
    <submittedName>
        <fullName evidence="1">Uncharacterized protein</fullName>
    </submittedName>
</protein>
<sequence length="286" mass="32827">MRCDHDSEKKAFVLRTAFSCLEHVVELDIYKADWHKRQHLLDQRDDGSWKTDGFVSDPLDVAVWLDDMDLICQLLPIKEAEIRDNDRRSARLSIRLVLAGERGNLGTLRFLQSREKGPGARLPNKTIVALLTCGYQSVNPDLFHFALDQCNEEDPIDSQQLEYIALYSPSPHAYRRILSMLQKLDSYDYFHEKSVIRIDLSGKLRLANAACQWYLELVNYFIDGVVPFDNLKRQRGLENETDELERYEFLGRGLMGAIRGRSLPAVELLLDSGASPNSHQFLNEAI</sequence>
<dbReference type="InterPro" id="IPR036770">
    <property type="entry name" value="Ankyrin_rpt-contain_sf"/>
</dbReference>
<evidence type="ECO:0000313" key="2">
    <source>
        <dbReference type="Proteomes" id="UP001187682"/>
    </source>
</evidence>
<dbReference type="Proteomes" id="UP001187682">
    <property type="component" value="Unassembled WGS sequence"/>
</dbReference>
<evidence type="ECO:0000313" key="1">
    <source>
        <dbReference type="EMBL" id="SPO07001.1"/>
    </source>
</evidence>
<reference evidence="1" key="1">
    <citation type="submission" date="2018-03" db="EMBL/GenBank/DDBJ databases">
        <authorList>
            <person name="Guldener U."/>
        </authorList>
    </citation>
    <scope>NUCLEOTIDE SEQUENCE</scope>
</reference>
<dbReference type="AlphaFoldDB" id="A0AAE8N663"/>
<dbReference type="EMBL" id="ONZQ02000018">
    <property type="protein sequence ID" value="SPO07001.1"/>
    <property type="molecule type" value="Genomic_DNA"/>
</dbReference>
<dbReference type="SUPFAM" id="SSF48403">
    <property type="entry name" value="Ankyrin repeat"/>
    <property type="match status" value="1"/>
</dbReference>
<keyword evidence="2" id="KW-1185">Reference proteome</keyword>
<comment type="caution">
    <text evidence="1">The sequence shown here is derived from an EMBL/GenBank/DDBJ whole genome shotgun (WGS) entry which is preliminary data.</text>
</comment>